<dbReference type="EMBL" id="JAAOIC020000054">
    <property type="protein sequence ID" value="KAG8035680.1"/>
    <property type="molecule type" value="Genomic_DNA"/>
</dbReference>
<dbReference type="GO" id="GO:0005524">
    <property type="term" value="F:ATP binding"/>
    <property type="evidence" value="ECO:0007669"/>
    <property type="project" value="UniProtKB-KW"/>
</dbReference>
<evidence type="ECO:0000256" key="6">
    <source>
        <dbReference type="ARBA" id="ARBA00022840"/>
    </source>
</evidence>
<keyword evidence="6" id="KW-0067">ATP-binding</keyword>
<evidence type="ECO:0000256" key="7">
    <source>
        <dbReference type="ARBA" id="ARBA00022917"/>
    </source>
</evidence>
<dbReference type="InterPro" id="IPR002302">
    <property type="entry name" value="Leu-tRNA-ligase"/>
</dbReference>
<evidence type="ECO:0000256" key="9">
    <source>
        <dbReference type="ARBA" id="ARBA00030520"/>
    </source>
</evidence>
<evidence type="ECO:0000259" key="10">
    <source>
        <dbReference type="Pfam" id="PF00133"/>
    </source>
</evidence>
<dbReference type="InterPro" id="IPR013155">
    <property type="entry name" value="M/V/L/I-tRNA-synth_anticd-bd"/>
</dbReference>
<dbReference type="InterPro" id="IPR002300">
    <property type="entry name" value="aa-tRNA-synth_Ia"/>
</dbReference>
<dbReference type="EC" id="6.1.1.4" evidence="3"/>
<sequence>MKKAREWEIGGYEVSQTLRDWLISRQRYWGTPIPIIHCNSCGTVPVPRDQLPVTLPKKLTSDNRIPNLRQAVDWLKTSCPKCGAEAFREADTMDTFVDSSWYFMRYIDVKNNSEMFSTEKAKKFLPVDLYIGGKEHAALHLYYARFVNHFLHSEGLLPTREPFKQLLVQGMVMGKSFRVKGSGKYLKSDQVEKVGKNFVEKDTKLPVVVSWEKMSKSKHNGVDPMEMFRDRNYYVKGVTFNIVGSQQLSVAISKMQGLTNSIRKVSLNCLTHSPEYEKTLATQIIMLAPIAPRFASELWSGFCSAKYFLAEDFFMKDKNVLQQSWPVIDSDFELDLDVVVNGAQVDLLKIKKSDLDKLSAEAAADLASKSPGARRHIKDRQILGFKYYYEPNCDGKVSFQVAIKPAGVKIETSL</sequence>
<keyword evidence="5" id="KW-0547">Nucleotide-binding</keyword>
<dbReference type="Pfam" id="PF08264">
    <property type="entry name" value="Anticodon_1"/>
    <property type="match status" value="1"/>
</dbReference>
<dbReference type="GO" id="GO:0006429">
    <property type="term" value="P:leucyl-tRNA aminoacylation"/>
    <property type="evidence" value="ECO:0007669"/>
    <property type="project" value="InterPro"/>
</dbReference>
<feature type="domain" description="Aminoacyl-tRNA synthetase class Ia" evidence="10">
    <location>
        <begin position="17"/>
        <end position="175"/>
    </location>
</feature>
<evidence type="ECO:0000256" key="1">
    <source>
        <dbReference type="ARBA" id="ARBA00004173"/>
    </source>
</evidence>
<evidence type="ECO:0000313" key="13">
    <source>
        <dbReference type="Proteomes" id="UP000729913"/>
    </source>
</evidence>
<accession>A0A8J5QWB8</accession>
<evidence type="ECO:0000256" key="4">
    <source>
        <dbReference type="ARBA" id="ARBA00022598"/>
    </source>
</evidence>
<evidence type="ECO:0000256" key="2">
    <source>
        <dbReference type="ARBA" id="ARBA00005594"/>
    </source>
</evidence>
<dbReference type="Pfam" id="PF00133">
    <property type="entry name" value="tRNA-synt_1"/>
    <property type="match status" value="1"/>
</dbReference>
<dbReference type="PANTHER" id="PTHR43740:SF2">
    <property type="entry name" value="LEUCINE--TRNA LIGASE, MITOCHONDRIAL"/>
    <property type="match status" value="1"/>
</dbReference>
<evidence type="ECO:0000256" key="3">
    <source>
        <dbReference type="ARBA" id="ARBA00013164"/>
    </source>
</evidence>
<protein>
    <recommendedName>
        <fullName evidence="3">leucine--tRNA ligase</fullName>
        <ecNumber evidence="3">6.1.1.4</ecNumber>
    </recommendedName>
    <alternativeName>
        <fullName evidence="9">Leucyl-tRNA synthetase</fullName>
    </alternativeName>
</protein>
<keyword evidence="13" id="KW-1185">Reference proteome</keyword>
<dbReference type="PANTHER" id="PTHR43740">
    <property type="entry name" value="LEUCYL-TRNA SYNTHETASE"/>
    <property type="match status" value="1"/>
</dbReference>
<reference evidence="12" key="2">
    <citation type="submission" date="2021-04" db="EMBL/GenBank/DDBJ databases">
        <title>Genome-wide patterns of bracovirus chromosomal integration into multiple host tissues during parasitism.</title>
        <authorList>
            <person name="Chebbi M.A.C."/>
        </authorList>
    </citation>
    <scope>NUCLEOTIDE SEQUENCE</scope>
    <source>
        <tissue evidence="12">Whole body</tissue>
    </source>
</reference>
<evidence type="ECO:0000259" key="11">
    <source>
        <dbReference type="Pfam" id="PF08264"/>
    </source>
</evidence>
<dbReference type="AlphaFoldDB" id="A0A8J5QWB8"/>
<evidence type="ECO:0000313" key="12">
    <source>
        <dbReference type="EMBL" id="KAG8035680.1"/>
    </source>
</evidence>
<dbReference type="GO" id="GO:0004823">
    <property type="term" value="F:leucine-tRNA ligase activity"/>
    <property type="evidence" value="ECO:0007669"/>
    <property type="project" value="UniProtKB-EC"/>
</dbReference>
<dbReference type="OrthoDB" id="15954at2759"/>
<dbReference type="GO" id="GO:0005739">
    <property type="term" value="C:mitochondrion"/>
    <property type="evidence" value="ECO:0007669"/>
    <property type="project" value="UniProtKB-SubCell"/>
</dbReference>
<comment type="caution">
    <text evidence="12">The sequence shown here is derived from an EMBL/GenBank/DDBJ whole genome shotgun (WGS) entry which is preliminary data.</text>
</comment>
<name>A0A8J5QWB8_9HYME</name>
<keyword evidence="4" id="KW-0436">Ligase</keyword>
<proteinExistence type="inferred from homology"/>
<dbReference type="FunFam" id="3.40.50.620:FF:000100">
    <property type="entry name" value="probable leucine--tRNA ligase, mitochondrial"/>
    <property type="match status" value="1"/>
</dbReference>
<feature type="domain" description="Methionyl/Valyl/Leucyl/Isoleucyl-tRNA synthetase anticodon-binding" evidence="11">
    <location>
        <begin position="247"/>
        <end position="335"/>
    </location>
</feature>
<reference evidence="12" key="1">
    <citation type="submission" date="2020-03" db="EMBL/GenBank/DDBJ databases">
        <authorList>
            <person name="Chebbi M.A."/>
            <person name="Drezen J.M."/>
        </authorList>
    </citation>
    <scope>NUCLEOTIDE SEQUENCE</scope>
    <source>
        <tissue evidence="12">Whole body</tissue>
    </source>
</reference>
<evidence type="ECO:0000256" key="8">
    <source>
        <dbReference type="ARBA" id="ARBA00023146"/>
    </source>
</evidence>
<dbReference type="GO" id="GO:0032543">
    <property type="term" value="P:mitochondrial translation"/>
    <property type="evidence" value="ECO:0007669"/>
    <property type="project" value="TreeGrafter"/>
</dbReference>
<dbReference type="Proteomes" id="UP000729913">
    <property type="component" value="Unassembled WGS sequence"/>
</dbReference>
<keyword evidence="8" id="KW-0030">Aminoacyl-tRNA synthetase</keyword>
<evidence type="ECO:0000256" key="5">
    <source>
        <dbReference type="ARBA" id="ARBA00022741"/>
    </source>
</evidence>
<comment type="similarity">
    <text evidence="2">Belongs to the class-I aminoacyl-tRNA synthetase family.</text>
</comment>
<comment type="subcellular location">
    <subcellularLocation>
        <location evidence="1">Mitochondrion</location>
    </subcellularLocation>
</comment>
<gene>
    <name evidence="12" type="ORF">G9C98_001108</name>
</gene>
<keyword evidence="7" id="KW-0648">Protein biosynthesis</keyword>
<organism evidence="12 13">
    <name type="scientific">Cotesia typhae</name>
    <dbReference type="NCBI Taxonomy" id="2053667"/>
    <lineage>
        <taxon>Eukaryota</taxon>
        <taxon>Metazoa</taxon>
        <taxon>Ecdysozoa</taxon>
        <taxon>Arthropoda</taxon>
        <taxon>Hexapoda</taxon>
        <taxon>Insecta</taxon>
        <taxon>Pterygota</taxon>
        <taxon>Neoptera</taxon>
        <taxon>Endopterygota</taxon>
        <taxon>Hymenoptera</taxon>
        <taxon>Apocrita</taxon>
        <taxon>Ichneumonoidea</taxon>
        <taxon>Braconidae</taxon>
        <taxon>Microgastrinae</taxon>
        <taxon>Cotesia</taxon>
    </lineage>
</organism>